<evidence type="ECO:0000256" key="2">
    <source>
        <dbReference type="ARBA" id="ARBA00022723"/>
    </source>
</evidence>
<dbReference type="SMART" id="SM00872">
    <property type="entry name" value="Alpha-mann_mid"/>
    <property type="match status" value="1"/>
</dbReference>
<gene>
    <name evidence="6" type="ORF">TM49_10800</name>
</gene>
<evidence type="ECO:0000259" key="5">
    <source>
        <dbReference type="SMART" id="SM00872"/>
    </source>
</evidence>
<dbReference type="PANTHER" id="PTHR46017:SF1">
    <property type="entry name" value="ALPHA-MANNOSIDASE 2C1"/>
    <property type="match status" value="1"/>
</dbReference>
<proteinExistence type="inferred from homology"/>
<organism evidence="6 7">
    <name type="scientific">Martelella endophytica</name>
    <dbReference type="NCBI Taxonomy" id="1486262"/>
    <lineage>
        <taxon>Bacteria</taxon>
        <taxon>Pseudomonadati</taxon>
        <taxon>Pseudomonadota</taxon>
        <taxon>Alphaproteobacteria</taxon>
        <taxon>Hyphomicrobiales</taxon>
        <taxon>Aurantimonadaceae</taxon>
        <taxon>Martelella</taxon>
    </lineage>
</organism>
<dbReference type="Pfam" id="PF17677">
    <property type="entry name" value="Glyco_hydro38C2"/>
    <property type="match status" value="1"/>
</dbReference>
<evidence type="ECO:0000256" key="3">
    <source>
        <dbReference type="ARBA" id="ARBA00022801"/>
    </source>
</evidence>
<dbReference type="Gene3D" id="1.20.1270.50">
    <property type="entry name" value="Glycoside hydrolase family 38, central domain"/>
    <property type="match status" value="1"/>
</dbReference>
<dbReference type="Proteomes" id="UP000032611">
    <property type="component" value="Chromosome"/>
</dbReference>
<dbReference type="PATRIC" id="fig|1486262.3.peg.2238"/>
<dbReference type="GO" id="GO:0006013">
    <property type="term" value="P:mannose metabolic process"/>
    <property type="evidence" value="ECO:0007669"/>
    <property type="project" value="InterPro"/>
</dbReference>
<accession>A0A0D5LQL0</accession>
<dbReference type="SUPFAM" id="SSF74650">
    <property type="entry name" value="Galactose mutarotase-like"/>
    <property type="match status" value="1"/>
</dbReference>
<dbReference type="KEGG" id="mey:TM49_10800"/>
<dbReference type="SUPFAM" id="SSF88688">
    <property type="entry name" value="Families 57/38 glycoside transferase middle domain"/>
    <property type="match status" value="1"/>
</dbReference>
<dbReference type="GO" id="GO:0004559">
    <property type="term" value="F:alpha-mannosidase activity"/>
    <property type="evidence" value="ECO:0007669"/>
    <property type="project" value="InterPro"/>
</dbReference>
<sequence>MPLTHAQRLDRLTVRLQELEFWRARDRRDITGWTFEGQPIALGEGWPRVDGPVHFAAHADIPADWDLEDTRAYIDLGGESLVTFTAADGAAKSHGNDPYHREFSVFARSFDIASESVPRAPFGVPVKEPRLERTEIFWLDRPVDDLWLLLRQIDETVRTIIDHEAVPHLLALSEEAFSRLDWPSETQNYIARISPWTQQQKIWKLPEMKEHPAGLSDAERQSVADTYDWLMGELKALRERFPPQGKVSLTGHAHIDLAWLWPYAETRRKNRRSFHTTLRLMEKFPDFRFNQTTAHYYQQLEKDDSELLADIVSKVKSGQWDVLGGMWVEPDTNMPTGESLARQILYGQRYFERVFGFRHDVCWLPDCFGFSPALPQLLKQGGMDNFLTIKVNWSETNRFPTDLFWWEGLDGSRVLTHTFDNPVEGYNGVVRPDSVINTWRNYRQKDTHDTTLLSVGYGDGGGGVTAEMIRREQQLQVFPVLPETKWELVTDFFARVHETVPAKSLNVWRGEIYLELHRGTLTSQSIVKRLHRRAERDLITAETLESLDYLTGGDYPVSLEENWQVVLKNEFHDILPGSSIKEVYEDAAEELTGVIDAARSRREARLKAIAARLPDGGEGVLLAVNPSLSPMPLRFAGESGWISSGSVLPPLSVNVLSEADLAPAGAVSADPRHLENDILKVTFGDDGNIASLVHKPSGRETLAGPGNRLIAYPMDKPRSWDAWDIEADYDAKSEPLDTPDEIALVETGPHRAAIRITRTWRHSRIVQTLSLSAGSPRLDIHTEVDWHDRRALLRTETPLAIHHGKAIGECAFGVIERATHANTTWQQTAFEFAAHRFVDLAENGFGFALLNDAKYGYSARGNVLGLSLLRSPIYPDPLADEGHQAFTYALMPHEGNWHEAGVLTEAELLNQPPLTLAVSGKVAGVQIPLKVSGVPAALGGLKLKEDSSSDLVLRVYEPAGRRGPIGVETPQGFALSDAVTLMEEPSGAAADQLMPFEVKSWVIGKG</sequence>
<dbReference type="PANTHER" id="PTHR46017">
    <property type="entry name" value="ALPHA-MANNOSIDASE 2C1"/>
    <property type="match status" value="1"/>
</dbReference>
<evidence type="ECO:0000313" key="6">
    <source>
        <dbReference type="EMBL" id="AJY46052.1"/>
    </source>
</evidence>
<dbReference type="EMBL" id="CP010803">
    <property type="protein sequence ID" value="AJY46052.1"/>
    <property type="molecule type" value="Genomic_DNA"/>
</dbReference>
<dbReference type="Pfam" id="PF09261">
    <property type="entry name" value="Alpha-mann_mid"/>
    <property type="match status" value="1"/>
</dbReference>
<keyword evidence="7" id="KW-1185">Reference proteome</keyword>
<dbReference type="FunFam" id="3.20.110.10:FF:000002">
    <property type="entry name" value="alpha-mannosidase 2C1 isoform X1"/>
    <property type="match status" value="1"/>
</dbReference>
<keyword evidence="2" id="KW-0479">Metal-binding</keyword>
<keyword evidence="3" id="KW-0378">Hydrolase</keyword>
<dbReference type="GO" id="GO:0046872">
    <property type="term" value="F:metal ion binding"/>
    <property type="evidence" value="ECO:0007669"/>
    <property type="project" value="UniProtKB-KW"/>
</dbReference>
<reference evidence="6 7" key="1">
    <citation type="journal article" date="2015" name="Genome Announc.">
        <title>Complete genome sequence of Martelella endophytica YC6887, which has antifungal activity associated with a halophyte.</title>
        <authorList>
            <person name="Khan A."/>
            <person name="Khan H."/>
            <person name="Chung E.J."/>
            <person name="Hossain M.T."/>
            <person name="Chung Y.R."/>
        </authorList>
    </citation>
    <scope>NUCLEOTIDE SEQUENCE [LARGE SCALE GENOMIC DNA]</scope>
    <source>
        <strain evidence="6">YC6887</strain>
    </source>
</reference>
<dbReference type="InterPro" id="IPR011013">
    <property type="entry name" value="Gal_mutarotase_sf_dom"/>
</dbReference>
<dbReference type="Gene3D" id="2.70.98.30">
    <property type="entry name" value="Golgi alpha-mannosidase II, domain 4"/>
    <property type="match status" value="1"/>
</dbReference>
<dbReference type="Pfam" id="PF01074">
    <property type="entry name" value="Glyco_hydro_38N"/>
    <property type="match status" value="1"/>
</dbReference>
<evidence type="ECO:0000256" key="4">
    <source>
        <dbReference type="ARBA" id="ARBA00023295"/>
    </source>
</evidence>
<feature type="domain" description="Glycoside hydrolase family 38 central" evidence="5">
    <location>
        <begin position="515"/>
        <end position="591"/>
    </location>
</feature>
<dbReference type="InterPro" id="IPR028995">
    <property type="entry name" value="Glyco_hydro_57/38_cen_sf"/>
</dbReference>
<dbReference type="STRING" id="1486262.TM49_10800"/>
<dbReference type="InterPro" id="IPR041147">
    <property type="entry name" value="GH38_C"/>
</dbReference>
<dbReference type="InterPro" id="IPR037094">
    <property type="entry name" value="Glyco_hydro_38_cen_sf"/>
</dbReference>
<dbReference type="AlphaFoldDB" id="A0A0D5LQL0"/>
<keyword evidence="4" id="KW-0326">Glycosidase</keyword>
<dbReference type="SUPFAM" id="SSF88713">
    <property type="entry name" value="Glycoside hydrolase/deacetylase"/>
    <property type="match status" value="1"/>
</dbReference>
<dbReference type="InterPro" id="IPR000602">
    <property type="entry name" value="Glyco_hydro_38_N"/>
</dbReference>
<dbReference type="GO" id="GO:0030246">
    <property type="term" value="F:carbohydrate binding"/>
    <property type="evidence" value="ECO:0007669"/>
    <property type="project" value="InterPro"/>
</dbReference>
<evidence type="ECO:0000256" key="1">
    <source>
        <dbReference type="ARBA" id="ARBA00009792"/>
    </source>
</evidence>
<comment type="similarity">
    <text evidence="1">Belongs to the glycosyl hydrolase 38 family.</text>
</comment>
<dbReference type="InterPro" id="IPR015341">
    <property type="entry name" value="Glyco_hydro_38_cen"/>
</dbReference>
<dbReference type="InterPro" id="IPR011682">
    <property type="entry name" value="Glyco_hydro_38_C"/>
</dbReference>
<dbReference type="CDD" id="cd10789">
    <property type="entry name" value="GH38N_AMII_ER_cytosolic"/>
    <property type="match status" value="1"/>
</dbReference>
<dbReference type="GO" id="GO:0009313">
    <property type="term" value="P:oligosaccharide catabolic process"/>
    <property type="evidence" value="ECO:0007669"/>
    <property type="project" value="TreeGrafter"/>
</dbReference>
<dbReference type="Pfam" id="PF07748">
    <property type="entry name" value="Glyco_hydro_38C"/>
    <property type="match status" value="1"/>
</dbReference>
<protein>
    <submittedName>
        <fullName evidence="6">Alpha-mannosidase</fullName>
    </submittedName>
</protein>
<name>A0A0D5LQL0_MAREN</name>
<dbReference type="RefSeq" id="WP_045681193.1">
    <property type="nucleotide sequence ID" value="NZ_CP010803.1"/>
</dbReference>
<dbReference type="OrthoDB" id="9772207at2"/>
<dbReference type="Gene3D" id="3.20.110.10">
    <property type="entry name" value="Glycoside hydrolase 38, N terminal domain"/>
    <property type="match status" value="1"/>
</dbReference>
<dbReference type="InterPro" id="IPR027291">
    <property type="entry name" value="Glyco_hydro_38_N_sf"/>
</dbReference>
<dbReference type="InterPro" id="IPR011330">
    <property type="entry name" value="Glyco_hydro/deAcase_b/a-brl"/>
</dbReference>
<dbReference type="HOGENOM" id="CLU_003442_0_1_5"/>
<evidence type="ECO:0000313" key="7">
    <source>
        <dbReference type="Proteomes" id="UP000032611"/>
    </source>
</evidence>